<keyword evidence="3" id="KW-0614">Plasmid</keyword>
<feature type="region of interest" description="Disordered" evidence="1">
    <location>
        <begin position="38"/>
        <end position="57"/>
    </location>
</feature>
<reference evidence="3 4" key="1">
    <citation type="journal article" date="2017" name="Syst. Appl. Microbiol.">
        <title>Soybeans inoculated with root zone soils of Canadian native legumes harbour diverse and novel Bradyrhizobium spp. that possess agricultural potential.</title>
        <authorList>
            <person name="Bromfield E.S.P."/>
            <person name="Cloutier S."/>
            <person name="Tambong J.T."/>
            <person name="Tran Thi T.V."/>
        </authorList>
    </citation>
    <scope>NUCLEOTIDE SEQUENCE [LARGE SCALE GENOMIC DNA]</scope>
    <source>
        <strain evidence="3 4">323S2</strain>
    </source>
</reference>
<evidence type="ECO:0000256" key="1">
    <source>
        <dbReference type="SAM" id="MobiDB-lite"/>
    </source>
</evidence>
<dbReference type="AlphaFoldDB" id="A0A7Z0QLV5"/>
<dbReference type="Proteomes" id="UP000564836">
    <property type="component" value="Plasmid pBb323S2c"/>
</dbReference>
<reference evidence="3 4" key="3">
    <citation type="journal article" date="2022" name="Int. J. Syst. Evol. Microbiol.">
        <title>Strains of Bradyrhizobium barranii sp. nov. associated with legumes native to Canada are symbionts of soybeans and belong to different subspecies (subsp. barranii subsp. nov. and subsp. apii subsp. nov.) and symbiovars (sv. glycinearum and sv. septentrionale).</title>
        <authorList>
            <person name="Bromfield E.S.P."/>
            <person name="Cloutier S."/>
            <person name="Wasai-Hara S."/>
            <person name="Minamisawa K."/>
        </authorList>
    </citation>
    <scope>NUCLEOTIDE SEQUENCE [LARGE SCALE GENOMIC DNA]</scope>
    <source>
        <strain evidence="4">323S2</strain>
        <plasmid evidence="3 4">pBb323S2c</plasmid>
    </source>
</reference>
<name>A0A7Z0QLV5_9BRAD</name>
<dbReference type="EMBL" id="JACBFH010000005">
    <property type="protein sequence ID" value="NYY96939.1"/>
    <property type="molecule type" value="Genomic_DNA"/>
</dbReference>
<reference evidence="2" key="2">
    <citation type="submission" date="2020-06" db="EMBL/GenBank/DDBJ databases">
        <title>Whole Genome Sequence of Bradyrhizobium sp. Strain 323S2.</title>
        <authorList>
            <person name="Bromfield E.S.P."/>
        </authorList>
    </citation>
    <scope>NUCLEOTIDE SEQUENCE [LARGE SCALE GENOMIC DNA]</scope>
    <source>
        <strain evidence="2">323S2</strain>
    </source>
</reference>
<dbReference type="RefSeq" id="WP_166354590.1">
    <property type="nucleotide sequence ID" value="NZ_CP049702.1"/>
</dbReference>
<gene>
    <name evidence="3" type="ORF">G6321_00002680</name>
    <name evidence="2" type="ORF">G6321_54750</name>
</gene>
<organism evidence="2">
    <name type="scientific">Bradyrhizobium barranii subsp. barranii</name>
    <dbReference type="NCBI Taxonomy" id="2823807"/>
    <lineage>
        <taxon>Bacteria</taxon>
        <taxon>Pseudomonadati</taxon>
        <taxon>Pseudomonadota</taxon>
        <taxon>Alphaproteobacteria</taxon>
        <taxon>Hyphomicrobiales</taxon>
        <taxon>Nitrobacteraceae</taxon>
        <taxon>Bradyrhizobium</taxon>
        <taxon>Bradyrhizobium barranii</taxon>
    </lineage>
</organism>
<sequence>MEVDAAGRPGPLAAMVREFNGVIPSYAVERFAYRIEQTPMRQKPGRKPASRDQYGATPRDAQLYASYETYHDLIESGASAKDAEIEARRCCKMSKEQFLELIRGGNSRVTPILRLRGTLRSKKSGVANISNAFSAP</sequence>
<accession>A0A7Z0QLV5</accession>
<dbReference type="EMBL" id="CP088279">
    <property type="protein sequence ID" value="UGX89854.1"/>
    <property type="molecule type" value="Genomic_DNA"/>
</dbReference>
<protein>
    <submittedName>
        <fullName evidence="2">Uncharacterized protein</fullName>
    </submittedName>
</protein>
<evidence type="ECO:0000313" key="2">
    <source>
        <dbReference type="EMBL" id="NYY96939.1"/>
    </source>
</evidence>
<evidence type="ECO:0000313" key="4">
    <source>
        <dbReference type="Proteomes" id="UP000564836"/>
    </source>
</evidence>
<geneLocation type="plasmid" evidence="3 4">
    <name>pBb323S2c</name>
</geneLocation>
<proteinExistence type="predicted"/>
<evidence type="ECO:0000313" key="3">
    <source>
        <dbReference type="EMBL" id="UGX89854.1"/>
    </source>
</evidence>